<dbReference type="CDD" id="cd08298">
    <property type="entry name" value="CAD2"/>
    <property type="match status" value="1"/>
</dbReference>
<dbReference type="GO" id="GO:0046872">
    <property type="term" value="F:metal ion binding"/>
    <property type="evidence" value="ECO:0007669"/>
    <property type="project" value="UniProtKB-KW"/>
</dbReference>
<dbReference type="Gene3D" id="3.90.180.10">
    <property type="entry name" value="Medium-chain alcohol dehydrogenases, catalytic domain"/>
    <property type="match status" value="1"/>
</dbReference>
<dbReference type="InterPro" id="IPR014187">
    <property type="entry name" value="ADH_Zn_typ-2"/>
</dbReference>
<dbReference type="Pfam" id="PF08240">
    <property type="entry name" value="ADH_N"/>
    <property type="match status" value="1"/>
</dbReference>
<dbReference type="PANTHER" id="PTHR42940">
    <property type="entry name" value="ALCOHOL DEHYDROGENASE 1-RELATED"/>
    <property type="match status" value="1"/>
</dbReference>
<gene>
    <name evidence="7" type="ORF">D1164_22005</name>
</gene>
<dbReference type="InterPro" id="IPR013154">
    <property type="entry name" value="ADH-like_N"/>
</dbReference>
<sequence>MKAWVIDEISDLRTEDKPLTRMDIPKPKPKLGELLIKVNVCGVCHTEIDEIEGRTPPPFFPVVPGHQVVGVVEESNGLEGDIRPGDRVGVAWIFSSCGVCEYCVSGRENLCPEFMATGRDANGGYAEYMVVPEQFVYPIPDIFTDAEAAPLLCAGAVGYRSVALSNIADGQQIGLTGFGASAHLVLKLIKYKYPHVEVYVFARSPKEREFAMELGAKWAGNTDERPPCLLDAVIDTTPVWKPVLCALEFLKPGGRLVINAIRKENTDQEYLYNLDYSRHLWMEKEIKSVANVTARDVREFIRIAAEMPFKPDVEVYPFDKANEAIMDIKNRKIKGAKVLQVKKL</sequence>
<evidence type="ECO:0000256" key="3">
    <source>
        <dbReference type="ARBA" id="ARBA00022723"/>
    </source>
</evidence>
<accession>A0A399CUS4</accession>
<comment type="similarity">
    <text evidence="2">Belongs to the zinc-containing alcohol dehydrogenase family.</text>
</comment>
<dbReference type="OrthoDB" id="9806940at2"/>
<keyword evidence="3" id="KW-0479">Metal-binding</keyword>
<dbReference type="AlphaFoldDB" id="A0A399CUS4"/>
<comment type="cofactor">
    <cofactor evidence="1">
        <name>Zn(2+)</name>
        <dbReference type="ChEBI" id="CHEBI:29105"/>
    </cofactor>
</comment>
<protein>
    <submittedName>
        <fullName evidence="7">Alcohol dehydrogenase</fullName>
    </submittedName>
</protein>
<evidence type="ECO:0000256" key="5">
    <source>
        <dbReference type="ARBA" id="ARBA00023002"/>
    </source>
</evidence>
<keyword evidence="5" id="KW-0560">Oxidoreductase</keyword>
<evidence type="ECO:0000313" key="8">
    <source>
        <dbReference type="Proteomes" id="UP000266441"/>
    </source>
</evidence>
<dbReference type="EMBL" id="QWET01000028">
    <property type="protein sequence ID" value="RIH63026.1"/>
    <property type="molecule type" value="Genomic_DNA"/>
</dbReference>
<dbReference type="PANTHER" id="PTHR42940:SF8">
    <property type="entry name" value="VACUOLAR PROTEIN SORTING-ASSOCIATED PROTEIN 11"/>
    <property type="match status" value="1"/>
</dbReference>
<name>A0A399CUS4_9BACT</name>
<reference evidence="7 8" key="1">
    <citation type="journal article" date="2015" name="Int. J. Syst. Evol. Microbiol.">
        <title>Mariniphaga sediminis sp. nov., isolated from coastal sediment.</title>
        <authorList>
            <person name="Wang F.Q."/>
            <person name="Shen Q.Y."/>
            <person name="Chen G.J."/>
            <person name="Du Z.J."/>
        </authorList>
    </citation>
    <scope>NUCLEOTIDE SEQUENCE [LARGE SCALE GENOMIC DNA]</scope>
    <source>
        <strain evidence="7 8">SY21</strain>
    </source>
</reference>
<dbReference type="InterPro" id="IPR011032">
    <property type="entry name" value="GroES-like_sf"/>
</dbReference>
<dbReference type="RefSeq" id="WP_119352063.1">
    <property type="nucleotide sequence ID" value="NZ_QWET01000028.1"/>
</dbReference>
<comment type="caution">
    <text evidence="7">The sequence shown here is derived from an EMBL/GenBank/DDBJ whole genome shotgun (WGS) entry which is preliminary data.</text>
</comment>
<dbReference type="InterPro" id="IPR036291">
    <property type="entry name" value="NAD(P)-bd_dom_sf"/>
</dbReference>
<evidence type="ECO:0000256" key="2">
    <source>
        <dbReference type="ARBA" id="ARBA00008072"/>
    </source>
</evidence>
<keyword evidence="8" id="KW-1185">Reference proteome</keyword>
<dbReference type="GO" id="GO:0005737">
    <property type="term" value="C:cytoplasm"/>
    <property type="evidence" value="ECO:0007669"/>
    <property type="project" value="TreeGrafter"/>
</dbReference>
<dbReference type="GO" id="GO:0004022">
    <property type="term" value="F:alcohol dehydrogenase (NAD+) activity"/>
    <property type="evidence" value="ECO:0007669"/>
    <property type="project" value="TreeGrafter"/>
</dbReference>
<feature type="domain" description="Alcohol dehydrogenase-like N-terminal" evidence="6">
    <location>
        <begin position="32"/>
        <end position="141"/>
    </location>
</feature>
<organism evidence="7 8">
    <name type="scientific">Mariniphaga sediminis</name>
    <dbReference type="NCBI Taxonomy" id="1628158"/>
    <lineage>
        <taxon>Bacteria</taxon>
        <taxon>Pseudomonadati</taxon>
        <taxon>Bacteroidota</taxon>
        <taxon>Bacteroidia</taxon>
        <taxon>Marinilabiliales</taxon>
        <taxon>Prolixibacteraceae</taxon>
        <taxon>Mariniphaga</taxon>
    </lineage>
</organism>
<proteinExistence type="inferred from homology"/>
<dbReference type="SUPFAM" id="SSF51735">
    <property type="entry name" value="NAD(P)-binding Rossmann-fold domains"/>
    <property type="match status" value="1"/>
</dbReference>
<dbReference type="SUPFAM" id="SSF50129">
    <property type="entry name" value="GroES-like"/>
    <property type="match status" value="1"/>
</dbReference>
<dbReference type="Gene3D" id="3.40.50.720">
    <property type="entry name" value="NAD(P)-binding Rossmann-like Domain"/>
    <property type="match status" value="1"/>
</dbReference>
<dbReference type="Proteomes" id="UP000266441">
    <property type="component" value="Unassembled WGS sequence"/>
</dbReference>
<evidence type="ECO:0000256" key="1">
    <source>
        <dbReference type="ARBA" id="ARBA00001947"/>
    </source>
</evidence>
<evidence type="ECO:0000256" key="4">
    <source>
        <dbReference type="ARBA" id="ARBA00022833"/>
    </source>
</evidence>
<evidence type="ECO:0000313" key="7">
    <source>
        <dbReference type="EMBL" id="RIH63026.1"/>
    </source>
</evidence>
<keyword evidence="4" id="KW-0862">Zinc</keyword>
<evidence type="ECO:0000259" key="6">
    <source>
        <dbReference type="Pfam" id="PF08240"/>
    </source>
</evidence>